<dbReference type="Gene3D" id="3.30.420.360">
    <property type="match status" value="1"/>
</dbReference>
<evidence type="ECO:0000256" key="5">
    <source>
        <dbReference type="ARBA" id="ARBA00022771"/>
    </source>
</evidence>
<dbReference type="KEGG" id="ddu:GF1_18260"/>
<dbReference type="AlphaFoldDB" id="A0A915U264"/>
<dbReference type="GO" id="GO:0008270">
    <property type="term" value="F:zinc ion binding"/>
    <property type="evidence" value="ECO:0007669"/>
    <property type="project" value="UniProtKB-KW"/>
</dbReference>
<dbReference type="Gene3D" id="3.30.110.120">
    <property type="match status" value="1"/>
</dbReference>
<evidence type="ECO:0000313" key="12">
    <source>
        <dbReference type="EMBL" id="BCO09450.1"/>
    </source>
</evidence>
<feature type="domain" description="Acylphosphatase-like" evidence="10">
    <location>
        <begin position="8"/>
        <end position="95"/>
    </location>
</feature>
<evidence type="ECO:0000313" key="13">
    <source>
        <dbReference type="Proteomes" id="UP001063350"/>
    </source>
</evidence>
<dbReference type="SUPFAM" id="SSF55821">
    <property type="entry name" value="YrdC/RibB"/>
    <property type="match status" value="1"/>
</dbReference>
<comment type="similarity">
    <text evidence="2 8">Belongs to the carbamoyltransferase HypF family.</text>
</comment>
<evidence type="ECO:0000256" key="3">
    <source>
        <dbReference type="ARBA" id="ARBA00022598"/>
    </source>
</evidence>
<evidence type="ECO:0000256" key="6">
    <source>
        <dbReference type="ARBA" id="ARBA00022833"/>
    </source>
</evidence>
<dbReference type="InterPro" id="IPR011125">
    <property type="entry name" value="Znf_HypF"/>
</dbReference>
<dbReference type="EC" id="6.2.-.-" evidence="8"/>
<dbReference type="NCBIfam" id="TIGR00143">
    <property type="entry name" value="hypF"/>
    <property type="match status" value="1"/>
</dbReference>
<keyword evidence="4" id="KW-0479">Metal-binding</keyword>
<dbReference type="InterPro" id="IPR055128">
    <property type="entry name" value="HypF_C_2"/>
</dbReference>
<dbReference type="GO" id="GO:0016743">
    <property type="term" value="F:carboxyl- or carbamoyltransferase activity"/>
    <property type="evidence" value="ECO:0007669"/>
    <property type="project" value="UniProtKB-UniRule"/>
</dbReference>
<dbReference type="PROSITE" id="PS51160">
    <property type="entry name" value="ACYLPHOSPHATASE_3"/>
    <property type="match status" value="1"/>
</dbReference>
<protein>
    <recommendedName>
        <fullName evidence="8">Carbamoyltransferase</fullName>
        <ecNumber evidence="8">6.2.-.-</ecNumber>
    </recommendedName>
</protein>
<dbReference type="Gene3D" id="3.30.420.40">
    <property type="match status" value="1"/>
</dbReference>
<proteinExistence type="inferred from homology"/>
<name>A0A915U264_9BACT</name>
<dbReference type="Pfam" id="PF22521">
    <property type="entry name" value="HypF_C_2"/>
    <property type="match status" value="1"/>
</dbReference>
<reference evidence="12" key="1">
    <citation type="submission" date="2020-12" db="EMBL/GenBank/DDBJ databases">
        <title>Desulfobium dissulfuricans gen. nov., sp. nov., a novel mesophilic, sulfate-reducing bacterium isolated from a deep-sea hydrothermal vent.</title>
        <authorList>
            <person name="Hashimoto Y."/>
            <person name="Tame A."/>
            <person name="Sawayama S."/>
            <person name="Miyazaki J."/>
            <person name="Takai K."/>
            <person name="Nakagawa S."/>
        </authorList>
    </citation>
    <scope>NUCLEOTIDE SEQUENCE</scope>
    <source>
        <strain evidence="12">GF1</strain>
    </source>
</reference>
<comment type="pathway">
    <text evidence="1">Protein modification; [NiFe] hydrogenase maturation.</text>
</comment>
<dbReference type="PANTHER" id="PTHR42959:SF1">
    <property type="entry name" value="CARBAMOYLTRANSFERASE HYPF"/>
    <property type="match status" value="1"/>
</dbReference>
<accession>A0A915U264</accession>
<feature type="active site" evidence="9">
    <location>
        <position position="41"/>
    </location>
</feature>
<evidence type="ECO:0000256" key="1">
    <source>
        <dbReference type="ARBA" id="ARBA00004711"/>
    </source>
</evidence>
<sequence length="775" mass="84634">MATPETRHLKISVQGIVQGVGFRPFVYNLAKKLALTGSVANTGQGVEIFISGPCRKTDRFLDLLKTEPPPLARISDIQVSDATQSPQADDFTIVPSADGSTKTTLISPDIATCTDCINDIFSSGNRRYHYPFTNCTNCGPRMTIIRHIPYDRTNTSMACFPMCPSCDGEYHDPTDRRFHAQPNACPRCGPVLSWHDRQGNRLCQDNKESLIHCASALAEGHIVVIKGLGGFHLAVDAASDESVRKLREKKNRYGKPLAVMAADLEKAGQVVFLGEEERELLSSQERPIVLAVKKENTLSPELAPGIRELGVMLPYTPLHHLLFTTPGCPQVLVMTSANLSDEPICTGNREALARLSGIADFFLFHNRDIVTRVDDSVARVVLGRKRMIRRSRGYVPVPLAIEGAERAILGCGAEQKNTFCLSRNGQAFVSQHIGDLKGPENMVFFEESIEYFRQVLEICPTEVACDLHGDYLSSRYAATLGLPLQRIQHHHAHAAAIMAEHDLDRGLAVIYDGAGLGDDATVWGGEILHVQGCRYERLAHLAHLALPGGDRATREIWRMGLSLLAGAGLDITRDSTLPGSLAAIPTGIRRTVATMMQKKINTPATSSVGRLFDAVASLLGIRQDVAFEGQAAMELETLAWSGWETTGPETASGRYSATITKKNNRLMLDYRPLVHWILEDLGREVPGPAIALSFHLWLVRSTLALLDHLSSRCSTSTILLGGGCFQNVLLLEMMTTGLEENGFRVFSGEQIPVNDGGIALGQVFITAITPSTITL</sequence>
<feature type="active site" evidence="9">
    <location>
        <position position="23"/>
    </location>
</feature>
<keyword evidence="3" id="KW-0436">Ligase</keyword>
<dbReference type="Gene3D" id="3.90.870.50">
    <property type="match status" value="1"/>
</dbReference>
<keyword evidence="5" id="KW-0863">Zinc-finger</keyword>
<dbReference type="Pfam" id="PF01300">
    <property type="entry name" value="Sua5_yciO_yrdC"/>
    <property type="match status" value="1"/>
</dbReference>
<dbReference type="SUPFAM" id="SSF54975">
    <property type="entry name" value="Acylphosphatase/BLUF domain-like"/>
    <property type="match status" value="1"/>
</dbReference>
<dbReference type="InterPro" id="IPR017945">
    <property type="entry name" value="DHBP_synth_RibB-like_a/b_dom"/>
</dbReference>
<dbReference type="EMBL" id="AP024233">
    <property type="protein sequence ID" value="BCO09450.1"/>
    <property type="molecule type" value="Genomic_DNA"/>
</dbReference>
<dbReference type="InterPro" id="IPR006070">
    <property type="entry name" value="Sua5-like_dom"/>
</dbReference>
<evidence type="ECO:0000256" key="7">
    <source>
        <dbReference type="ARBA" id="ARBA00048220"/>
    </source>
</evidence>
<evidence type="ECO:0000259" key="10">
    <source>
        <dbReference type="PROSITE" id="PS51160"/>
    </source>
</evidence>
<dbReference type="Pfam" id="PF00708">
    <property type="entry name" value="Acylphosphatase"/>
    <property type="match status" value="1"/>
</dbReference>
<dbReference type="PROSITE" id="PS51163">
    <property type="entry name" value="YRDC"/>
    <property type="match status" value="1"/>
</dbReference>
<evidence type="ECO:0000256" key="9">
    <source>
        <dbReference type="PROSITE-ProRule" id="PRU00520"/>
    </source>
</evidence>
<evidence type="ECO:0000256" key="4">
    <source>
        <dbReference type="ARBA" id="ARBA00022723"/>
    </source>
</evidence>
<dbReference type="GO" id="GO:0003725">
    <property type="term" value="F:double-stranded RNA binding"/>
    <property type="evidence" value="ECO:0007669"/>
    <property type="project" value="InterPro"/>
</dbReference>
<evidence type="ECO:0000256" key="2">
    <source>
        <dbReference type="ARBA" id="ARBA00008097"/>
    </source>
</evidence>
<dbReference type="InterPro" id="IPR036046">
    <property type="entry name" value="Acylphosphatase-like_dom_sf"/>
</dbReference>
<comment type="catalytic activity">
    <reaction evidence="9">
        <text>an acyl phosphate + H2O = a carboxylate + phosphate + H(+)</text>
        <dbReference type="Rhea" id="RHEA:14965"/>
        <dbReference type="ChEBI" id="CHEBI:15377"/>
        <dbReference type="ChEBI" id="CHEBI:15378"/>
        <dbReference type="ChEBI" id="CHEBI:29067"/>
        <dbReference type="ChEBI" id="CHEBI:43474"/>
        <dbReference type="ChEBI" id="CHEBI:59918"/>
        <dbReference type="EC" id="3.6.1.7"/>
    </reaction>
</comment>
<dbReference type="InterPro" id="IPR004421">
    <property type="entry name" value="Carbamoyltransferase_HypF"/>
</dbReference>
<dbReference type="PANTHER" id="PTHR42959">
    <property type="entry name" value="CARBAMOYLTRANSFERASE"/>
    <property type="match status" value="1"/>
</dbReference>
<keyword evidence="6" id="KW-0862">Zinc</keyword>
<keyword evidence="13" id="KW-1185">Reference proteome</keyword>
<evidence type="ECO:0000256" key="8">
    <source>
        <dbReference type="PIRNR" id="PIRNR006256"/>
    </source>
</evidence>
<dbReference type="Pfam" id="PF07503">
    <property type="entry name" value="zf-HYPF"/>
    <property type="match status" value="2"/>
</dbReference>
<dbReference type="InterPro" id="IPR001792">
    <property type="entry name" value="Acylphosphatase-like_dom"/>
</dbReference>
<keyword evidence="9" id="KW-0378">Hydrolase</keyword>
<dbReference type="Proteomes" id="UP001063350">
    <property type="component" value="Chromosome"/>
</dbReference>
<dbReference type="PROSITE" id="PS00150">
    <property type="entry name" value="ACYLPHOSPHATASE_1"/>
    <property type="match status" value="1"/>
</dbReference>
<dbReference type="GO" id="GO:0003998">
    <property type="term" value="F:acylphosphatase activity"/>
    <property type="evidence" value="ECO:0007669"/>
    <property type="project" value="UniProtKB-EC"/>
</dbReference>
<dbReference type="InterPro" id="IPR017968">
    <property type="entry name" value="Acylphosphatase_CS"/>
</dbReference>
<dbReference type="Pfam" id="PF17788">
    <property type="entry name" value="HypF_C"/>
    <property type="match status" value="1"/>
</dbReference>
<dbReference type="InterPro" id="IPR051060">
    <property type="entry name" value="Carbamoyltrans_HypF-like"/>
</dbReference>
<dbReference type="InterPro" id="IPR041440">
    <property type="entry name" value="HypF_C"/>
</dbReference>
<dbReference type="RefSeq" id="WP_267926197.1">
    <property type="nucleotide sequence ID" value="NZ_AP024233.1"/>
</dbReference>
<dbReference type="GO" id="GO:0051604">
    <property type="term" value="P:protein maturation"/>
    <property type="evidence" value="ECO:0007669"/>
    <property type="project" value="TreeGrafter"/>
</dbReference>
<dbReference type="PIRSF" id="PIRSF006256">
    <property type="entry name" value="CMPcnvr_hdrg_mat"/>
    <property type="match status" value="1"/>
</dbReference>
<comment type="catalytic activity">
    <reaction evidence="7">
        <text>C-terminal L-cysteinyl-[HypE protein] + carbamoyl phosphate + ATP + H2O = C-terminal S-carboxamide-L-cysteinyl-[HypE protein] + AMP + phosphate + diphosphate + H(+)</text>
        <dbReference type="Rhea" id="RHEA:55636"/>
        <dbReference type="Rhea" id="RHEA-COMP:14247"/>
        <dbReference type="Rhea" id="RHEA-COMP:14392"/>
        <dbReference type="ChEBI" id="CHEBI:15377"/>
        <dbReference type="ChEBI" id="CHEBI:15378"/>
        <dbReference type="ChEBI" id="CHEBI:30616"/>
        <dbReference type="ChEBI" id="CHEBI:33019"/>
        <dbReference type="ChEBI" id="CHEBI:43474"/>
        <dbReference type="ChEBI" id="CHEBI:58228"/>
        <dbReference type="ChEBI" id="CHEBI:76913"/>
        <dbReference type="ChEBI" id="CHEBI:139126"/>
        <dbReference type="ChEBI" id="CHEBI:456215"/>
    </reaction>
</comment>
<organism evidence="12 13">
    <name type="scientific">Desulfolithobacter dissulfuricans</name>
    <dbReference type="NCBI Taxonomy" id="2795293"/>
    <lineage>
        <taxon>Bacteria</taxon>
        <taxon>Pseudomonadati</taxon>
        <taxon>Thermodesulfobacteriota</taxon>
        <taxon>Desulfobulbia</taxon>
        <taxon>Desulfobulbales</taxon>
        <taxon>Desulfobulbaceae</taxon>
        <taxon>Desulfolithobacter</taxon>
    </lineage>
</organism>
<dbReference type="GO" id="GO:0016874">
    <property type="term" value="F:ligase activity"/>
    <property type="evidence" value="ECO:0007669"/>
    <property type="project" value="UniProtKB-UniRule"/>
</dbReference>
<feature type="domain" description="YrdC-like" evidence="11">
    <location>
        <begin position="207"/>
        <end position="393"/>
    </location>
</feature>
<gene>
    <name evidence="12" type="primary">hypF</name>
    <name evidence="12" type="ORF">GF1_18260</name>
</gene>
<evidence type="ECO:0000259" key="11">
    <source>
        <dbReference type="PROSITE" id="PS51163"/>
    </source>
</evidence>